<dbReference type="SUPFAM" id="SSF90096">
    <property type="entry name" value="Subunits of heterodimeric actin filament capping protein Capz"/>
    <property type="match status" value="1"/>
</dbReference>
<comment type="similarity">
    <text evidence="1 6">Belongs to the F-actin-capping protein alpha subunit family.</text>
</comment>
<evidence type="ECO:0000313" key="8">
    <source>
        <dbReference type="Proteomes" id="UP000268321"/>
    </source>
</evidence>
<evidence type="ECO:0000256" key="2">
    <source>
        <dbReference type="ARBA" id="ARBA00014038"/>
    </source>
</evidence>
<dbReference type="OrthoDB" id="340550at2759"/>
<proteinExistence type="inferred from homology"/>
<evidence type="ECO:0000313" key="7">
    <source>
        <dbReference type="EMBL" id="RKP31459.1"/>
    </source>
</evidence>
<dbReference type="InterPro" id="IPR017865">
    <property type="entry name" value="F-actin_cap_asu_CS"/>
</dbReference>
<evidence type="ECO:0000256" key="4">
    <source>
        <dbReference type="ARBA" id="ARBA00023203"/>
    </source>
</evidence>
<dbReference type="PRINTS" id="PR00191">
    <property type="entry name" value="FACTINCAPA"/>
</dbReference>
<dbReference type="GO" id="GO:0030036">
    <property type="term" value="P:actin cytoskeleton organization"/>
    <property type="evidence" value="ECO:0007669"/>
    <property type="project" value="TreeGrafter"/>
</dbReference>
<protein>
    <recommendedName>
        <fullName evidence="2 6">F-actin-capping protein subunit alpha</fullName>
    </recommendedName>
</protein>
<evidence type="ECO:0000256" key="3">
    <source>
        <dbReference type="ARBA" id="ARBA00022467"/>
    </source>
</evidence>
<dbReference type="PROSITE" id="PS00748">
    <property type="entry name" value="F_ACTIN_CAPPING_A_1"/>
    <property type="match status" value="1"/>
</dbReference>
<dbReference type="Gene3D" id="3.30.1140.60">
    <property type="entry name" value="F-actin capping protein, alpha subunit"/>
    <property type="match status" value="1"/>
</dbReference>
<keyword evidence="8" id="KW-1185">Reference proteome</keyword>
<comment type="function">
    <text evidence="5 6">F-actin-capping proteins bind in a Ca(2+)-independent manner to the fast growing ends of actin filaments (barbed end) thereby blocking the exchange of subunits at these ends. Unlike other capping proteins (such as gelsolin and severin), these proteins do not sever actin filaments.</text>
</comment>
<keyword evidence="4 6" id="KW-0009">Actin-binding</keyword>
<evidence type="ECO:0000256" key="6">
    <source>
        <dbReference type="RuleBase" id="RU365077"/>
    </source>
</evidence>
<dbReference type="PANTHER" id="PTHR10653:SF0">
    <property type="entry name" value="F-ACTIN-CAPPING PROTEIN SUBUNIT ALPHA"/>
    <property type="match status" value="1"/>
</dbReference>
<organism evidence="7 8">
    <name type="scientific">Metschnikowia bicuspidata</name>
    <dbReference type="NCBI Taxonomy" id="27322"/>
    <lineage>
        <taxon>Eukaryota</taxon>
        <taxon>Fungi</taxon>
        <taxon>Dikarya</taxon>
        <taxon>Ascomycota</taxon>
        <taxon>Saccharomycotina</taxon>
        <taxon>Pichiomycetes</taxon>
        <taxon>Metschnikowiaceae</taxon>
        <taxon>Metschnikowia</taxon>
    </lineage>
</organism>
<dbReference type="InterPro" id="IPR037282">
    <property type="entry name" value="CapZ_alpha/beta"/>
</dbReference>
<accession>A0A4V1J3B3</accession>
<dbReference type="Pfam" id="PF01267">
    <property type="entry name" value="F-actin_cap_A"/>
    <property type="match status" value="1"/>
</dbReference>
<dbReference type="Gene3D" id="3.90.1150.210">
    <property type="entry name" value="F-actin capping protein, beta subunit"/>
    <property type="match status" value="1"/>
</dbReference>
<keyword evidence="3 6" id="KW-0117">Actin capping</keyword>
<dbReference type="EMBL" id="ML004441">
    <property type="protein sequence ID" value="RKP31459.1"/>
    <property type="molecule type" value="Genomic_DNA"/>
</dbReference>
<name>A0A4V1J3B3_9ASCO</name>
<dbReference type="InterPro" id="IPR002189">
    <property type="entry name" value="CapZ_alpha"/>
</dbReference>
<dbReference type="Proteomes" id="UP000268321">
    <property type="component" value="Unassembled WGS sequence"/>
</dbReference>
<dbReference type="InterPro" id="IPR042489">
    <property type="entry name" value="CapZ_alpha_1"/>
</dbReference>
<dbReference type="InterPro" id="IPR042276">
    <property type="entry name" value="CapZ_alpha/beta_2"/>
</dbReference>
<dbReference type="PANTHER" id="PTHR10653">
    <property type="entry name" value="F-ACTIN-CAPPING PROTEIN SUBUNIT ALPHA"/>
    <property type="match status" value="1"/>
</dbReference>
<comment type="subunit">
    <text evidence="6">Heterodimer of an alpha and a beta subunit.</text>
</comment>
<evidence type="ECO:0000256" key="5">
    <source>
        <dbReference type="ARBA" id="ARBA00025389"/>
    </source>
</evidence>
<sequence>MASEISRIFTQIIESAPPGELEEVYNYLVAIFPDKRDVIEKCVIRLAETHGIVLPGEGIACNENKDASGKFWDYKQKKKYNASYSTAQMFDVEPSTPVAKYPTFYSELVKEVDSYSKSHFPSDAVFEVIPHSSTKVNVILISEKLNKSNFYTGRWKAAYTFEEAQKARGNIVIDVHYYEEGNVRFKFDEAVEKECDFSPAAIVRFIQRAEDEVQLRVVNQFTVLNQNYFKNLRRLLPVTKSRINWGAAIGNYKLGTDVISEQ</sequence>
<dbReference type="GO" id="GO:0030479">
    <property type="term" value="C:actin cortical patch"/>
    <property type="evidence" value="ECO:0007669"/>
    <property type="project" value="TreeGrafter"/>
</dbReference>
<gene>
    <name evidence="7" type="ORF">METBISCDRAFT_22343</name>
</gene>
<dbReference type="GO" id="GO:0051015">
    <property type="term" value="F:actin filament binding"/>
    <property type="evidence" value="ECO:0007669"/>
    <property type="project" value="TreeGrafter"/>
</dbReference>
<evidence type="ECO:0000256" key="1">
    <source>
        <dbReference type="ARBA" id="ARBA00010479"/>
    </source>
</evidence>
<dbReference type="AlphaFoldDB" id="A0A4V1J3B3"/>
<dbReference type="GO" id="GO:0051016">
    <property type="term" value="P:barbed-end actin filament capping"/>
    <property type="evidence" value="ECO:0007669"/>
    <property type="project" value="UniProtKB-UniRule"/>
</dbReference>
<reference evidence="8" key="1">
    <citation type="journal article" date="2018" name="Nat. Microbiol.">
        <title>Leveraging single-cell genomics to expand the fungal tree of life.</title>
        <authorList>
            <person name="Ahrendt S.R."/>
            <person name="Quandt C.A."/>
            <person name="Ciobanu D."/>
            <person name="Clum A."/>
            <person name="Salamov A."/>
            <person name="Andreopoulos B."/>
            <person name="Cheng J.F."/>
            <person name="Woyke T."/>
            <person name="Pelin A."/>
            <person name="Henrissat B."/>
            <person name="Reynolds N.K."/>
            <person name="Benny G.L."/>
            <person name="Smith M.E."/>
            <person name="James T.Y."/>
            <person name="Grigoriev I.V."/>
        </authorList>
    </citation>
    <scope>NUCLEOTIDE SEQUENCE [LARGE SCALE GENOMIC DNA]</scope>
    <source>
        <strain evidence="8">Baker2002</strain>
    </source>
</reference>
<dbReference type="GO" id="GO:0008290">
    <property type="term" value="C:F-actin capping protein complex"/>
    <property type="evidence" value="ECO:0007669"/>
    <property type="project" value="UniProtKB-UniRule"/>
</dbReference>